<protein>
    <recommendedName>
        <fullName evidence="1">N-acetyltransferase domain-containing protein</fullName>
    </recommendedName>
</protein>
<dbReference type="Proteomes" id="UP000275385">
    <property type="component" value="Unassembled WGS sequence"/>
</dbReference>
<dbReference type="CDD" id="cd04301">
    <property type="entry name" value="NAT_SF"/>
    <property type="match status" value="1"/>
</dbReference>
<dbReference type="PANTHER" id="PTHR42791">
    <property type="entry name" value="GNAT FAMILY ACETYLTRANSFERASE"/>
    <property type="match status" value="1"/>
</dbReference>
<dbReference type="PROSITE" id="PS51186">
    <property type="entry name" value="GNAT"/>
    <property type="match status" value="1"/>
</dbReference>
<gene>
    <name evidence="2" type="ORF">DL546_008766</name>
</gene>
<sequence length="231" mass="25617">MANSKRGQDGTTSPTVRLATVSDIPAIARCWYHAFFDDVVIGQIMHPYRKEHPEDVYYFLLRGVREGYFDWSHQYIVATVDGEVIAAADWSRIGSGDEKMRLGGLDPRNLIAPAIALFNSLSLKVYPNRAADPSRASLLDSAVENSKQHWTGDKAECWDLHVCGVHPDWQGKGVGKMLVRWGTDQADQEGVWCSVITGESKRAFYGKSGFGGDGAKLGGEGIILFREPRER</sequence>
<dbReference type="EMBL" id="QVQW01000008">
    <property type="protein sequence ID" value="RKU47644.1"/>
    <property type="molecule type" value="Genomic_DNA"/>
</dbReference>
<proteinExistence type="predicted"/>
<dbReference type="Pfam" id="PF00583">
    <property type="entry name" value="Acetyltransf_1"/>
    <property type="match status" value="1"/>
</dbReference>
<evidence type="ECO:0000313" key="3">
    <source>
        <dbReference type="Proteomes" id="UP000275385"/>
    </source>
</evidence>
<evidence type="ECO:0000259" key="1">
    <source>
        <dbReference type="PROSITE" id="PS51186"/>
    </source>
</evidence>
<reference evidence="2 3" key="1">
    <citation type="submission" date="2018-08" db="EMBL/GenBank/DDBJ databases">
        <title>Draft genome of the lignicolous fungus Coniochaeta pulveracea.</title>
        <authorList>
            <person name="Borstlap C.J."/>
            <person name="De Witt R.N."/>
            <person name="Botha A."/>
            <person name="Volschenk H."/>
        </authorList>
    </citation>
    <scope>NUCLEOTIDE SEQUENCE [LARGE SCALE GENOMIC DNA]</scope>
    <source>
        <strain evidence="2 3">CAB683</strain>
    </source>
</reference>
<dbReference type="InterPro" id="IPR000182">
    <property type="entry name" value="GNAT_dom"/>
</dbReference>
<comment type="caution">
    <text evidence="2">The sequence shown here is derived from an EMBL/GenBank/DDBJ whole genome shotgun (WGS) entry which is preliminary data.</text>
</comment>
<dbReference type="InterPro" id="IPR016181">
    <property type="entry name" value="Acyl_CoA_acyltransferase"/>
</dbReference>
<dbReference type="OrthoDB" id="2115692at2759"/>
<organism evidence="2 3">
    <name type="scientific">Coniochaeta pulveracea</name>
    <dbReference type="NCBI Taxonomy" id="177199"/>
    <lineage>
        <taxon>Eukaryota</taxon>
        <taxon>Fungi</taxon>
        <taxon>Dikarya</taxon>
        <taxon>Ascomycota</taxon>
        <taxon>Pezizomycotina</taxon>
        <taxon>Sordariomycetes</taxon>
        <taxon>Sordariomycetidae</taxon>
        <taxon>Coniochaetales</taxon>
        <taxon>Coniochaetaceae</taxon>
        <taxon>Coniochaeta</taxon>
    </lineage>
</organism>
<evidence type="ECO:0000313" key="2">
    <source>
        <dbReference type="EMBL" id="RKU47644.1"/>
    </source>
</evidence>
<dbReference type="AlphaFoldDB" id="A0A420YID6"/>
<dbReference type="GO" id="GO:0016747">
    <property type="term" value="F:acyltransferase activity, transferring groups other than amino-acyl groups"/>
    <property type="evidence" value="ECO:0007669"/>
    <property type="project" value="InterPro"/>
</dbReference>
<dbReference type="SUPFAM" id="SSF55729">
    <property type="entry name" value="Acyl-CoA N-acyltransferases (Nat)"/>
    <property type="match status" value="1"/>
</dbReference>
<dbReference type="PANTHER" id="PTHR42791:SF16">
    <property type="entry name" value="N-ACETYLTRANSFERASE DOMAIN-CONTAINING PROTEIN"/>
    <property type="match status" value="1"/>
</dbReference>
<dbReference type="InterPro" id="IPR052523">
    <property type="entry name" value="Trichothecene_AcTrans"/>
</dbReference>
<name>A0A420YID6_9PEZI</name>
<keyword evidence="3" id="KW-1185">Reference proteome</keyword>
<dbReference type="STRING" id="177199.A0A420YID6"/>
<accession>A0A420YID6</accession>
<feature type="domain" description="N-acetyltransferase" evidence="1">
    <location>
        <begin position="14"/>
        <end position="230"/>
    </location>
</feature>
<dbReference type="Gene3D" id="3.40.630.30">
    <property type="match status" value="1"/>
</dbReference>